<dbReference type="InterPro" id="IPR027417">
    <property type="entry name" value="P-loop_NTPase"/>
</dbReference>
<accession>A0A375EH56</accession>
<keyword evidence="3" id="KW-0418">Kinase</keyword>
<dbReference type="EMBL" id="LT976981">
    <property type="protein sequence ID" value="SOZ74832.1"/>
    <property type="molecule type" value="Genomic_DNA"/>
</dbReference>
<dbReference type="GO" id="GO:0004020">
    <property type="term" value="F:adenylylsulfate kinase activity"/>
    <property type="evidence" value="ECO:0007669"/>
    <property type="project" value="UniProtKB-EC"/>
</dbReference>
<sequence>MPHSLTLPSIMSKWNMKQRERAIVMIQGLPGSGKTTLARMLLDLMPTASWVNADFVRENINRDLTFSLVHRIEHARRMAEIANLTLNYGANDHCIVDFVCPTTETRRAFLGAAKYPVYTVFMNTITADESRFADTRKMYESPTDYAFRVSGYKTMEELKEVASTIHLVLLSRPPSLSLTKLRRSL</sequence>
<evidence type="ECO:0000313" key="3">
    <source>
        <dbReference type="EMBL" id="SOZ74832.1"/>
    </source>
</evidence>
<organism evidence="3 4">
    <name type="scientific">Cupriavidus taiwanensis</name>
    <dbReference type="NCBI Taxonomy" id="164546"/>
    <lineage>
        <taxon>Bacteria</taxon>
        <taxon>Pseudomonadati</taxon>
        <taxon>Pseudomonadota</taxon>
        <taxon>Betaproteobacteria</taxon>
        <taxon>Burkholderiales</taxon>
        <taxon>Burkholderiaceae</taxon>
        <taxon>Cupriavidus</taxon>
    </lineage>
</organism>
<dbReference type="Pfam" id="PF01583">
    <property type="entry name" value="APS_kinase"/>
    <property type="match status" value="1"/>
</dbReference>
<gene>
    <name evidence="3" type="ORF">CBM2613_P60158</name>
</gene>
<name>A0A375EH56_9BURK</name>
<proteinExistence type="predicted"/>
<keyword evidence="3" id="KW-0614">Plasmid</keyword>
<reference evidence="4" key="1">
    <citation type="submission" date="2018-01" db="EMBL/GenBank/DDBJ databases">
        <authorList>
            <person name="Gaut B.S."/>
            <person name="Morton B.R."/>
            <person name="Clegg M.T."/>
            <person name="Duvall M.R."/>
        </authorList>
    </citation>
    <scope>NUCLEOTIDE SEQUENCE [LARGE SCALE GENOMIC DNA]</scope>
    <source>
        <plasmid evidence="4">Plasmid cbm2613_p</plasmid>
    </source>
</reference>
<dbReference type="AlphaFoldDB" id="A0A375EH56"/>
<geneLocation type="plasmid" evidence="4">
    <name>cbm2613_p</name>
</geneLocation>
<evidence type="ECO:0000256" key="1">
    <source>
        <dbReference type="ARBA" id="ARBA00022679"/>
    </source>
</evidence>
<dbReference type="Proteomes" id="UP000256952">
    <property type="component" value="Plasmid CBM2613_p"/>
</dbReference>
<protein>
    <submittedName>
        <fullName evidence="3">Adenylylsulfate kinase</fullName>
        <ecNumber evidence="3">2.7.1.25</ecNumber>
    </submittedName>
</protein>
<dbReference type="Gene3D" id="3.40.50.300">
    <property type="entry name" value="P-loop containing nucleotide triphosphate hydrolases"/>
    <property type="match status" value="1"/>
</dbReference>
<evidence type="ECO:0000313" key="4">
    <source>
        <dbReference type="Proteomes" id="UP000256952"/>
    </source>
</evidence>
<evidence type="ECO:0000259" key="2">
    <source>
        <dbReference type="Pfam" id="PF01583"/>
    </source>
</evidence>
<dbReference type="InterPro" id="IPR059117">
    <property type="entry name" value="APS_kinase_dom"/>
</dbReference>
<dbReference type="EC" id="2.7.1.25" evidence="3"/>
<feature type="domain" description="APS kinase" evidence="2">
    <location>
        <begin position="22"/>
        <end position="141"/>
    </location>
</feature>
<keyword evidence="1 3" id="KW-0808">Transferase</keyword>
<dbReference type="SUPFAM" id="SSF52540">
    <property type="entry name" value="P-loop containing nucleoside triphosphate hydrolases"/>
    <property type="match status" value="1"/>
</dbReference>